<dbReference type="EMBL" id="RCOS01000081">
    <property type="protein sequence ID" value="RSN74979.1"/>
    <property type="molecule type" value="Genomic_DNA"/>
</dbReference>
<sequence>MHMHKIFKWLFPLILMVLSAEEKKRFLKSLDEDKEFRYAVAGYLGIGEILKRLDSLEESMVKLWEEVRSLREDFNTSKSDMSTLKSDVSVLKSDVGTLKSDVSVLKSDVSTLKEDVSTLKSDVSTLKSDISTLKSDVSMLKSDVDTLKSDVSILKSDMSTLKKDVSTLKKDVGDIRTTLDRLTLTVEDEARSVIKHRIKRDLNIDIELDRVFIDEREVNIYGAVNDICVVGEATVRLGTKLIDELLDKIELIKHERPDLLRKKIIKVIYTDYAVPDAVESARNRKVWILRRKRDLTPMVIEEVS</sequence>
<protein>
    <recommendedName>
        <fullName evidence="1">DUF8196 domain-containing protein</fullName>
    </recommendedName>
</protein>
<evidence type="ECO:0000313" key="3">
    <source>
        <dbReference type="Proteomes" id="UP000277582"/>
    </source>
</evidence>
<evidence type="ECO:0000259" key="1">
    <source>
        <dbReference type="Pfam" id="PF26618"/>
    </source>
</evidence>
<comment type="caution">
    <text evidence="2">The sequence shown here is derived from an EMBL/GenBank/DDBJ whole genome shotgun (WGS) entry which is preliminary data.</text>
</comment>
<dbReference type="PANTHER" id="PTHR34314:SF6">
    <property type="entry name" value="DUF3782 DOMAIN-CONTAINING PROTEIN"/>
    <property type="match status" value="1"/>
</dbReference>
<dbReference type="Pfam" id="PF26618">
    <property type="entry name" value="DUF8196"/>
    <property type="match status" value="1"/>
</dbReference>
<feature type="domain" description="DUF8196" evidence="1">
    <location>
        <begin position="188"/>
        <end position="297"/>
    </location>
</feature>
<dbReference type="Gene3D" id="1.20.5.190">
    <property type="match status" value="1"/>
</dbReference>
<evidence type="ECO:0000313" key="2">
    <source>
        <dbReference type="EMBL" id="RSN74979.1"/>
    </source>
</evidence>
<dbReference type="AlphaFoldDB" id="A0A3R9QWD3"/>
<dbReference type="PANTHER" id="PTHR34314">
    <property type="entry name" value="CRENARCHAEAL PROTEIN, PUTATIVE-RELATED"/>
    <property type="match status" value="1"/>
</dbReference>
<keyword evidence="3" id="KW-1185">Reference proteome</keyword>
<organism evidence="2 3">
    <name type="scientific">Candidatus Methanodesulfokora washburnensis</name>
    <dbReference type="NCBI Taxonomy" id="2478471"/>
    <lineage>
        <taxon>Archaea</taxon>
        <taxon>Thermoproteota</taxon>
        <taxon>Candidatus Korarchaeia</taxon>
        <taxon>Candidatus Korarchaeia incertae sedis</taxon>
        <taxon>Candidatus Methanodesulfokora</taxon>
    </lineage>
</organism>
<gene>
    <name evidence="2" type="ORF">D6D85_07110</name>
</gene>
<accession>A0A3R9QWD3</accession>
<reference evidence="2 3" key="1">
    <citation type="submission" date="2018-10" db="EMBL/GenBank/DDBJ databases">
        <title>Co-occurring genomic capacity for anaerobic methane metabolism and dissimilatory sulfite reduction discovered in the Korarchaeota.</title>
        <authorList>
            <person name="Mckay L.J."/>
            <person name="Dlakic M."/>
            <person name="Fields M.W."/>
            <person name="Delmont T.O."/>
            <person name="Eren A.M."/>
            <person name="Jay Z.J."/>
            <person name="Klingelsmith K.B."/>
            <person name="Rusch D.B."/>
            <person name="Inskeep W.P."/>
        </authorList>
    </citation>
    <scope>NUCLEOTIDE SEQUENCE [LARGE SCALE GENOMIC DNA]</scope>
    <source>
        <strain evidence="2 3">MDKW</strain>
    </source>
</reference>
<dbReference type="SUPFAM" id="SSF58100">
    <property type="entry name" value="Bacterial hemolysins"/>
    <property type="match status" value="1"/>
</dbReference>
<proteinExistence type="predicted"/>
<name>A0A3R9QWD3_9CREN</name>
<dbReference type="Gene3D" id="1.20.5.170">
    <property type="match status" value="2"/>
</dbReference>
<dbReference type="InterPro" id="IPR058509">
    <property type="entry name" value="DUF8196"/>
</dbReference>
<dbReference type="Proteomes" id="UP000277582">
    <property type="component" value="Unassembled WGS sequence"/>
</dbReference>